<evidence type="ECO:0000313" key="5">
    <source>
        <dbReference type="EMBL" id="GAA4634124.1"/>
    </source>
</evidence>
<keyword evidence="2" id="KW-0677">Repeat</keyword>
<dbReference type="InterPro" id="IPR013517">
    <property type="entry name" value="FG-GAP"/>
</dbReference>
<evidence type="ECO:0000256" key="2">
    <source>
        <dbReference type="ARBA" id="ARBA00022737"/>
    </source>
</evidence>
<dbReference type="EMBL" id="BAABHK010000013">
    <property type="protein sequence ID" value="GAA4634124.1"/>
    <property type="molecule type" value="Genomic_DNA"/>
</dbReference>
<dbReference type="InterPro" id="IPR000413">
    <property type="entry name" value="Integrin_alpha"/>
</dbReference>
<dbReference type="InterPro" id="IPR013519">
    <property type="entry name" value="Int_alpha_beta-p"/>
</dbReference>
<keyword evidence="3" id="KW-0325">Glycoprotein</keyword>
<evidence type="ECO:0000256" key="1">
    <source>
        <dbReference type="ARBA" id="ARBA00022729"/>
    </source>
</evidence>
<dbReference type="Pfam" id="PF13517">
    <property type="entry name" value="FG-GAP_3"/>
    <property type="match status" value="2"/>
</dbReference>
<feature type="chain" id="PRO_5045515477" evidence="4">
    <location>
        <begin position="28"/>
        <end position="458"/>
    </location>
</feature>
<dbReference type="PROSITE" id="PS51470">
    <property type="entry name" value="FG_GAP"/>
    <property type="match status" value="3"/>
</dbReference>
<protein>
    <submittedName>
        <fullName evidence="5">FG-GAP-like repeat-containing protein</fullName>
    </submittedName>
</protein>
<dbReference type="SMART" id="SM00191">
    <property type="entry name" value="Int_alpha"/>
    <property type="match status" value="6"/>
</dbReference>
<accession>A0ABP8UPS2</accession>
<dbReference type="PRINTS" id="PR01185">
    <property type="entry name" value="INTEGRINA"/>
</dbReference>
<gene>
    <name evidence="5" type="ORF">GCM10023196_074400</name>
</gene>
<evidence type="ECO:0000256" key="4">
    <source>
        <dbReference type="SAM" id="SignalP"/>
    </source>
</evidence>
<dbReference type="Pfam" id="PF01839">
    <property type="entry name" value="FG-GAP"/>
    <property type="match status" value="3"/>
</dbReference>
<organism evidence="5 6">
    <name type="scientific">Actinoallomurus vinaceus</name>
    <dbReference type="NCBI Taxonomy" id="1080074"/>
    <lineage>
        <taxon>Bacteria</taxon>
        <taxon>Bacillati</taxon>
        <taxon>Actinomycetota</taxon>
        <taxon>Actinomycetes</taxon>
        <taxon>Streptosporangiales</taxon>
        <taxon>Thermomonosporaceae</taxon>
        <taxon>Actinoallomurus</taxon>
    </lineage>
</organism>
<evidence type="ECO:0000313" key="6">
    <source>
        <dbReference type="Proteomes" id="UP001501442"/>
    </source>
</evidence>
<comment type="caution">
    <text evidence="5">The sequence shown here is derived from an EMBL/GenBank/DDBJ whole genome shotgun (WGS) entry which is preliminary data.</text>
</comment>
<evidence type="ECO:0000256" key="3">
    <source>
        <dbReference type="ARBA" id="ARBA00023180"/>
    </source>
</evidence>
<dbReference type="PANTHER" id="PTHR23220">
    <property type="entry name" value="INTEGRIN ALPHA"/>
    <property type="match status" value="1"/>
</dbReference>
<dbReference type="Gene3D" id="2.130.10.130">
    <property type="entry name" value="Integrin alpha, N-terminal"/>
    <property type="match status" value="3"/>
</dbReference>
<dbReference type="PANTHER" id="PTHR23220:SF133">
    <property type="entry name" value="INTEGRIN ALPHA-PS2"/>
    <property type="match status" value="1"/>
</dbReference>
<dbReference type="SUPFAM" id="SSF69318">
    <property type="entry name" value="Integrin alpha N-terminal domain"/>
    <property type="match status" value="2"/>
</dbReference>
<proteinExistence type="predicted"/>
<dbReference type="InterPro" id="IPR028994">
    <property type="entry name" value="Integrin_alpha_N"/>
</dbReference>
<keyword evidence="6" id="KW-1185">Reference proteome</keyword>
<reference evidence="6" key="1">
    <citation type="journal article" date="2019" name="Int. J. Syst. Evol. Microbiol.">
        <title>The Global Catalogue of Microorganisms (GCM) 10K type strain sequencing project: providing services to taxonomists for standard genome sequencing and annotation.</title>
        <authorList>
            <consortium name="The Broad Institute Genomics Platform"/>
            <consortium name="The Broad Institute Genome Sequencing Center for Infectious Disease"/>
            <person name="Wu L."/>
            <person name="Ma J."/>
        </authorList>
    </citation>
    <scope>NUCLEOTIDE SEQUENCE [LARGE SCALE GENOMIC DNA]</scope>
    <source>
        <strain evidence="6">JCM 17939</strain>
    </source>
</reference>
<name>A0ABP8UPS2_9ACTN</name>
<feature type="signal peptide" evidence="4">
    <location>
        <begin position="1"/>
        <end position="27"/>
    </location>
</feature>
<sequence length="458" mass="44537">MQRRLRAAMTLALIGLPTTLTVAPAHAAPRTPGTVGRTPGVVTRTSEAVARAPWAAARTAEAAARTPGVADVDGDGYGDLAIGAPGASGGGRVAVVYGSRGGVNVKRHQVLAPLRAGGAFGTAVATADFDGDGHADLAVGAPGHGTIEIFTGSRSGLSRRAVLTPGGGAGRALAVGDVDHDGHPDLLAATNSALLVIGFASGDAKVVATIKGRTAAHVALAAGDVNGDGYADAAWNADGRLRLLHGSKTGLRAASGTASVGSTGGLAIADVNGDRRGDVVAGDPAGSHGGLVKIYPGGDLGHPRAFSQDSSGVPGAGEKGDEFGAAVAARDVDGDGRAEVVVGAPGEDIGKRRNAGAVTVLRGNAHWKLGSGSSSFSQNTEGVPGVAETGDRYGGALSLADLDGDTRLDLAVGTPGENGGDGGVSIYPGQGIAGMTVFGGKSAGVSAAKAAFGASVAG</sequence>
<dbReference type="RefSeq" id="WP_345437106.1">
    <property type="nucleotide sequence ID" value="NZ_BAABHK010000013.1"/>
</dbReference>
<dbReference type="Proteomes" id="UP001501442">
    <property type="component" value="Unassembled WGS sequence"/>
</dbReference>
<keyword evidence="1 4" id="KW-0732">Signal</keyword>